<name>A0A0J0XDD9_9TREE</name>
<accession>A0A0J0XDD9</accession>
<dbReference type="EMBL" id="KQ087270">
    <property type="protein sequence ID" value="KLT39110.1"/>
    <property type="molecule type" value="Genomic_DNA"/>
</dbReference>
<dbReference type="RefSeq" id="XP_018275601.1">
    <property type="nucleotide sequence ID" value="XM_018424413.1"/>
</dbReference>
<feature type="region of interest" description="Disordered" evidence="1">
    <location>
        <begin position="148"/>
        <end position="199"/>
    </location>
</feature>
<gene>
    <name evidence="2" type="ORF">CC85DRAFT_288882</name>
</gene>
<sequence length="334" mass="37096">MTIDEAHHPALAPFADFAFVLAAPPPHPTPLKSTPAVTYHVLPPSTVRAVGEQAPTQLYFESFLLDHGALAITRADLIHVLSLLLTRYAEAADLVAQVTKTMSEPLGKPDAAWCLEIHASVKEVARRRLEMARTFNRELMRLSDLERTGHPPRSWKTFTRAGKPSARRRRSRPSSLSEDEVEELPSPPEGSLSPLRRPCALPRIREDSDTDWTGSMQCGGIHFVSEWVFRVTRLITAEGFPGGQEERDARALETARDELAHLQHHMAHASGSRSPPPPPYAPRSRTLSLMRFRSTPSPSPPPVEKPRPKHAESSKCDGKDKAGVCDYLRRLFVG</sequence>
<feature type="compositionally biased region" description="Low complexity" evidence="1">
    <location>
        <begin position="189"/>
        <end position="198"/>
    </location>
</feature>
<evidence type="ECO:0000256" key="1">
    <source>
        <dbReference type="SAM" id="MobiDB-lite"/>
    </source>
</evidence>
<evidence type="ECO:0000313" key="3">
    <source>
        <dbReference type="Proteomes" id="UP000053611"/>
    </source>
</evidence>
<keyword evidence="3" id="KW-1185">Reference proteome</keyword>
<reference evidence="2 3" key="1">
    <citation type="submission" date="2015-03" db="EMBL/GenBank/DDBJ databases">
        <title>Genomics and transcriptomics of the oil-accumulating basidiomycete yeast T. oleaginosus allow insights into substrate utilization and the diverse evolutionary trajectories of mating systems in fungi.</title>
        <authorList>
            <consortium name="DOE Joint Genome Institute"/>
            <person name="Kourist R."/>
            <person name="Kracht O."/>
            <person name="Bracharz F."/>
            <person name="Lipzen A."/>
            <person name="Nolan M."/>
            <person name="Ohm R."/>
            <person name="Grigoriev I."/>
            <person name="Sun S."/>
            <person name="Heitman J."/>
            <person name="Bruck T."/>
            <person name="Nowrousian M."/>
        </authorList>
    </citation>
    <scope>NUCLEOTIDE SEQUENCE [LARGE SCALE GENOMIC DNA]</scope>
    <source>
        <strain evidence="2 3">IBC0246</strain>
    </source>
</reference>
<dbReference type="AlphaFoldDB" id="A0A0J0XDD9"/>
<feature type="region of interest" description="Disordered" evidence="1">
    <location>
        <begin position="265"/>
        <end position="321"/>
    </location>
</feature>
<feature type="compositionally biased region" description="Basic and acidic residues" evidence="1">
    <location>
        <begin position="304"/>
        <end position="321"/>
    </location>
</feature>
<proteinExistence type="predicted"/>
<evidence type="ECO:0000313" key="2">
    <source>
        <dbReference type="EMBL" id="KLT39110.1"/>
    </source>
</evidence>
<organism evidence="2 3">
    <name type="scientific">Cutaneotrichosporon oleaginosum</name>
    <dbReference type="NCBI Taxonomy" id="879819"/>
    <lineage>
        <taxon>Eukaryota</taxon>
        <taxon>Fungi</taxon>
        <taxon>Dikarya</taxon>
        <taxon>Basidiomycota</taxon>
        <taxon>Agaricomycotina</taxon>
        <taxon>Tremellomycetes</taxon>
        <taxon>Trichosporonales</taxon>
        <taxon>Trichosporonaceae</taxon>
        <taxon>Cutaneotrichosporon</taxon>
    </lineage>
</organism>
<dbReference type="Proteomes" id="UP000053611">
    <property type="component" value="Unassembled WGS sequence"/>
</dbReference>
<protein>
    <submittedName>
        <fullName evidence="2">Uncharacterized protein</fullName>
    </submittedName>
</protein>
<dbReference type="GeneID" id="28985016"/>